<reference evidence="2 3" key="1">
    <citation type="journal article" date="2018" name="Front. Microbiol.">
        <title>Genome-Wide Analysis of Corynespora cassiicola Leaf Fall Disease Putative Effectors.</title>
        <authorList>
            <person name="Lopez D."/>
            <person name="Ribeiro S."/>
            <person name="Label P."/>
            <person name="Fumanal B."/>
            <person name="Venisse J.S."/>
            <person name="Kohler A."/>
            <person name="de Oliveira R.R."/>
            <person name="Labutti K."/>
            <person name="Lipzen A."/>
            <person name="Lail K."/>
            <person name="Bauer D."/>
            <person name="Ohm R.A."/>
            <person name="Barry K.W."/>
            <person name="Spatafora J."/>
            <person name="Grigoriev I.V."/>
            <person name="Martin F.M."/>
            <person name="Pujade-Renaud V."/>
        </authorList>
    </citation>
    <scope>NUCLEOTIDE SEQUENCE [LARGE SCALE GENOMIC DNA]</scope>
    <source>
        <strain evidence="2 3">Philippines</strain>
    </source>
</reference>
<organism evidence="2 3">
    <name type="scientific">Corynespora cassiicola Philippines</name>
    <dbReference type="NCBI Taxonomy" id="1448308"/>
    <lineage>
        <taxon>Eukaryota</taxon>
        <taxon>Fungi</taxon>
        <taxon>Dikarya</taxon>
        <taxon>Ascomycota</taxon>
        <taxon>Pezizomycotina</taxon>
        <taxon>Dothideomycetes</taxon>
        <taxon>Pleosporomycetidae</taxon>
        <taxon>Pleosporales</taxon>
        <taxon>Corynesporascaceae</taxon>
        <taxon>Corynespora</taxon>
    </lineage>
</organism>
<name>A0A2T2P8G2_CORCC</name>
<gene>
    <name evidence="2" type="ORF">BS50DRAFT_4219</name>
</gene>
<feature type="chain" id="PRO_5015672242" evidence="1">
    <location>
        <begin position="21"/>
        <end position="136"/>
    </location>
</feature>
<dbReference type="Proteomes" id="UP000240883">
    <property type="component" value="Unassembled WGS sequence"/>
</dbReference>
<dbReference type="EMBL" id="KZ678128">
    <property type="protein sequence ID" value="PSN73941.1"/>
    <property type="molecule type" value="Genomic_DNA"/>
</dbReference>
<keyword evidence="1" id="KW-0732">Signal</keyword>
<dbReference type="AlphaFoldDB" id="A0A2T2P8G2"/>
<keyword evidence="3" id="KW-1185">Reference proteome</keyword>
<feature type="signal peptide" evidence="1">
    <location>
        <begin position="1"/>
        <end position="20"/>
    </location>
</feature>
<evidence type="ECO:0000313" key="2">
    <source>
        <dbReference type="EMBL" id="PSN73941.1"/>
    </source>
</evidence>
<evidence type="ECO:0000313" key="3">
    <source>
        <dbReference type="Proteomes" id="UP000240883"/>
    </source>
</evidence>
<accession>A0A2T2P8G2</accession>
<sequence>MVLHDFTLITILLLHKTCNPSSQKKKKRKKRKKKSISFLPASPSARLPALHWGHALRMMYKRDPPLICIESVRSTFFGTILHKLAVSVSPRSIHQSVNQSVNQGKGYQSFCVFLAEPLPRDKKVMYKGHGWCCNRW</sequence>
<protein>
    <submittedName>
        <fullName evidence="2">Uncharacterized protein</fullName>
    </submittedName>
</protein>
<evidence type="ECO:0000256" key="1">
    <source>
        <dbReference type="SAM" id="SignalP"/>
    </source>
</evidence>
<proteinExistence type="predicted"/>